<dbReference type="GO" id="GO:0003677">
    <property type="term" value="F:DNA binding"/>
    <property type="evidence" value="ECO:0007669"/>
    <property type="project" value="InterPro"/>
</dbReference>
<dbReference type="Pfam" id="PF02892">
    <property type="entry name" value="zf-BED"/>
    <property type="match status" value="1"/>
</dbReference>
<feature type="domain" description="BED-type" evidence="5">
    <location>
        <begin position="100"/>
        <end position="129"/>
    </location>
</feature>
<keyword evidence="7" id="KW-1185">Reference proteome</keyword>
<reference evidence="6 7" key="1">
    <citation type="journal article" date="2017" name="Curr. Biol.">
        <title>Genome architecture and evolution of a unichromosomal asexual nematode.</title>
        <authorList>
            <person name="Fradin H."/>
            <person name="Zegar C."/>
            <person name="Gutwein M."/>
            <person name="Lucas J."/>
            <person name="Kovtun M."/>
            <person name="Corcoran D."/>
            <person name="Baugh L.R."/>
            <person name="Kiontke K."/>
            <person name="Gunsalus K."/>
            <person name="Fitch D.H."/>
            <person name="Piano F."/>
        </authorList>
    </citation>
    <scope>NUCLEOTIDE SEQUENCE [LARGE SCALE GENOMIC DNA]</scope>
    <source>
        <strain evidence="6">PF1309</strain>
    </source>
</reference>
<accession>A0A2A2KMT8</accession>
<dbReference type="InterPro" id="IPR003656">
    <property type="entry name" value="Znf_BED"/>
</dbReference>
<evidence type="ECO:0000256" key="1">
    <source>
        <dbReference type="ARBA" id="ARBA00022723"/>
    </source>
</evidence>
<protein>
    <recommendedName>
        <fullName evidence="5">BED-type domain-containing protein</fullName>
    </recommendedName>
</protein>
<evidence type="ECO:0000256" key="2">
    <source>
        <dbReference type="ARBA" id="ARBA00022771"/>
    </source>
</evidence>
<name>A0A2A2KMT8_9BILA</name>
<evidence type="ECO:0000313" key="7">
    <source>
        <dbReference type="Proteomes" id="UP000218231"/>
    </source>
</evidence>
<keyword evidence="3" id="KW-0862">Zinc</keyword>
<proteinExistence type="predicted"/>
<keyword evidence="2" id="KW-0863">Zinc-finger</keyword>
<evidence type="ECO:0000256" key="3">
    <source>
        <dbReference type="ARBA" id="ARBA00022833"/>
    </source>
</evidence>
<feature type="region of interest" description="Disordered" evidence="4">
    <location>
        <begin position="52"/>
        <end position="93"/>
    </location>
</feature>
<dbReference type="OrthoDB" id="117690at2759"/>
<feature type="compositionally biased region" description="Low complexity" evidence="4">
    <location>
        <begin position="52"/>
        <end position="63"/>
    </location>
</feature>
<dbReference type="GO" id="GO:0008270">
    <property type="term" value="F:zinc ion binding"/>
    <property type="evidence" value="ECO:0007669"/>
    <property type="project" value="UniProtKB-KW"/>
</dbReference>
<feature type="region of interest" description="Disordered" evidence="4">
    <location>
        <begin position="1"/>
        <end position="20"/>
    </location>
</feature>
<keyword evidence="1" id="KW-0479">Metal-binding</keyword>
<evidence type="ECO:0000259" key="5">
    <source>
        <dbReference type="Pfam" id="PF02892"/>
    </source>
</evidence>
<evidence type="ECO:0000313" key="6">
    <source>
        <dbReference type="EMBL" id="PAV75159.1"/>
    </source>
</evidence>
<dbReference type="EMBL" id="LIAE01008198">
    <property type="protein sequence ID" value="PAV75159.1"/>
    <property type="molecule type" value="Genomic_DNA"/>
</dbReference>
<gene>
    <name evidence="6" type="ORF">WR25_08743</name>
</gene>
<comment type="caution">
    <text evidence="6">The sequence shown here is derived from an EMBL/GenBank/DDBJ whole genome shotgun (WGS) entry which is preliminary data.</text>
</comment>
<dbReference type="STRING" id="2018661.A0A2A2KMT8"/>
<dbReference type="AlphaFoldDB" id="A0A2A2KMT8"/>
<dbReference type="Proteomes" id="UP000218231">
    <property type="component" value="Unassembled WGS sequence"/>
</dbReference>
<organism evidence="6 7">
    <name type="scientific">Diploscapter pachys</name>
    <dbReference type="NCBI Taxonomy" id="2018661"/>
    <lineage>
        <taxon>Eukaryota</taxon>
        <taxon>Metazoa</taxon>
        <taxon>Ecdysozoa</taxon>
        <taxon>Nematoda</taxon>
        <taxon>Chromadorea</taxon>
        <taxon>Rhabditida</taxon>
        <taxon>Rhabditina</taxon>
        <taxon>Rhabditomorpha</taxon>
        <taxon>Rhabditoidea</taxon>
        <taxon>Rhabditidae</taxon>
        <taxon>Diploscapter</taxon>
    </lineage>
</organism>
<evidence type="ECO:0000256" key="4">
    <source>
        <dbReference type="SAM" id="MobiDB-lite"/>
    </source>
</evidence>
<sequence length="149" mass="16397">MISTPLQSSTGPPSAGPAPLSVPPFPSAFAAFASQLRNAQLHSLLQSQISVLQSQRQHEQQQQNGGLLHTPSPGPIQKQRGSGEYSTGRKRLGGPTVKTAKVWRFFDELPTVEQATECRLCRKKIKATNSRQAFLFCRSFHFDSIHLSI</sequence>